<dbReference type="RefSeq" id="WP_109582985.1">
    <property type="nucleotide sequence ID" value="NZ_LWMS01000020.1"/>
</dbReference>
<sequence>MDKKIILSLVIVALIGIVAATYQININDDDILNPFSSVDTEDSPITDTLATPAQAASQGANNQISDAQKQAQAQQAKDQAQAAQGQAQPTQGQDNSQNQQQQGSALITSENPVTVNEGQQSGDGKTSQQNNNPNGNPTSSDSNSGGNPTSSDSNSGGNPTSSDSNSGGNPTSSDSNSGGNPTSPDSNHGGNPTDRGDNPSPNPNPQPTPDTDSDNNILTKAQAYAYIIKQDIGDLQIQQGSGYIDTGANNEKYIVFLAHNPKGPNPNEVFHVWIPQDKNSGFSWFIYEDGTGPKDVDPVNEGNNTQDNTNNTNNTN</sequence>
<protein>
    <submittedName>
        <fullName evidence="2">Uncharacterized protein</fullName>
    </submittedName>
</protein>
<evidence type="ECO:0000256" key="1">
    <source>
        <dbReference type="SAM" id="MobiDB-lite"/>
    </source>
</evidence>
<feature type="region of interest" description="Disordered" evidence="1">
    <location>
        <begin position="53"/>
        <end position="215"/>
    </location>
</feature>
<dbReference type="AlphaFoldDB" id="A0A2V2BRN7"/>
<feature type="compositionally biased region" description="Low complexity" evidence="1">
    <location>
        <begin position="66"/>
        <end position="104"/>
    </location>
</feature>
<evidence type="ECO:0000313" key="2">
    <source>
        <dbReference type="EMBL" id="PWL08365.1"/>
    </source>
</evidence>
<organism evidence="2 3">
    <name type="scientific">Methanosphaera cuniculi</name>
    <dbReference type="NCBI Taxonomy" id="1077256"/>
    <lineage>
        <taxon>Archaea</taxon>
        <taxon>Methanobacteriati</taxon>
        <taxon>Methanobacteriota</taxon>
        <taxon>Methanomada group</taxon>
        <taxon>Methanobacteria</taxon>
        <taxon>Methanobacteriales</taxon>
        <taxon>Methanobacteriaceae</taxon>
        <taxon>Methanosphaera</taxon>
    </lineage>
</organism>
<name>A0A2V2BRN7_9EURY</name>
<proteinExistence type="predicted"/>
<reference evidence="2 3" key="1">
    <citation type="submission" date="2016-04" db="EMBL/GenBank/DDBJ databases">
        <title>Genome sequence of Methanosphaera cuniculi DSM 4103.</title>
        <authorList>
            <person name="Poehlein A."/>
            <person name="Seedorf H."/>
            <person name="Daniel R."/>
        </authorList>
    </citation>
    <scope>NUCLEOTIDE SEQUENCE [LARGE SCALE GENOMIC DNA]</scope>
    <source>
        <strain evidence="2 3">DSM 4103</strain>
    </source>
</reference>
<dbReference type="Proteomes" id="UP000246004">
    <property type="component" value="Unassembled WGS sequence"/>
</dbReference>
<feature type="compositionally biased region" description="Low complexity" evidence="1">
    <location>
        <begin position="303"/>
        <end position="316"/>
    </location>
</feature>
<comment type="caution">
    <text evidence="2">The sequence shown here is derived from an EMBL/GenBank/DDBJ whole genome shotgun (WGS) entry which is preliminary data.</text>
</comment>
<feature type="compositionally biased region" description="Polar residues" evidence="1">
    <location>
        <begin position="105"/>
        <end position="190"/>
    </location>
</feature>
<evidence type="ECO:0000313" key="3">
    <source>
        <dbReference type="Proteomes" id="UP000246004"/>
    </source>
</evidence>
<feature type="compositionally biased region" description="Polar residues" evidence="1">
    <location>
        <begin position="53"/>
        <end position="65"/>
    </location>
</feature>
<gene>
    <name evidence="2" type="ORF">MSCUN_08020</name>
</gene>
<feature type="region of interest" description="Disordered" evidence="1">
    <location>
        <begin position="293"/>
        <end position="316"/>
    </location>
</feature>
<accession>A0A2V2BRN7</accession>
<dbReference type="EMBL" id="LWMS01000020">
    <property type="protein sequence ID" value="PWL08365.1"/>
    <property type="molecule type" value="Genomic_DNA"/>
</dbReference>